<dbReference type="GO" id="GO:0005737">
    <property type="term" value="C:cytoplasm"/>
    <property type="evidence" value="ECO:0007669"/>
    <property type="project" value="TreeGrafter"/>
</dbReference>
<gene>
    <name evidence="13" type="ORF">A3770_03p24030</name>
</gene>
<comment type="cofactor">
    <cofactor evidence="1">
        <name>Zn(2+)</name>
        <dbReference type="ChEBI" id="CHEBI:29105"/>
    </cofactor>
</comment>
<keyword evidence="3 13" id="KW-0436">Ligase</keyword>
<dbReference type="Proteomes" id="UP000316726">
    <property type="component" value="Chromosome 3"/>
</dbReference>
<dbReference type="PANTHER" id="PTHR10890">
    <property type="entry name" value="CYSTEINYL-TRNA SYNTHETASE"/>
    <property type="match status" value="1"/>
</dbReference>
<dbReference type="InterPro" id="IPR015803">
    <property type="entry name" value="Cys-tRNA-ligase"/>
</dbReference>
<evidence type="ECO:0000256" key="9">
    <source>
        <dbReference type="ARBA" id="ARBA00023146"/>
    </source>
</evidence>
<dbReference type="InterPro" id="IPR032678">
    <property type="entry name" value="tRNA-synt_1_cat_dom"/>
</dbReference>
<dbReference type="SUPFAM" id="SSF52374">
    <property type="entry name" value="Nucleotidylyl transferase"/>
    <property type="match status" value="1"/>
</dbReference>
<evidence type="ECO:0000256" key="3">
    <source>
        <dbReference type="ARBA" id="ARBA00022598"/>
    </source>
</evidence>
<dbReference type="Gene3D" id="3.40.50.620">
    <property type="entry name" value="HUPs"/>
    <property type="match status" value="1"/>
</dbReference>
<dbReference type="GO" id="GO:0006423">
    <property type="term" value="P:cysteinyl-tRNA aminoacylation"/>
    <property type="evidence" value="ECO:0007669"/>
    <property type="project" value="InterPro"/>
</dbReference>
<keyword evidence="6" id="KW-0862">Zinc</keyword>
<dbReference type="CDD" id="cd00672">
    <property type="entry name" value="CysRS_core"/>
    <property type="match status" value="1"/>
</dbReference>
<evidence type="ECO:0000256" key="4">
    <source>
        <dbReference type="ARBA" id="ARBA00022723"/>
    </source>
</evidence>
<evidence type="ECO:0000256" key="1">
    <source>
        <dbReference type="ARBA" id="ARBA00001947"/>
    </source>
</evidence>
<keyword evidence="14" id="KW-1185">Reference proteome</keyword>
<dbReference type="STRING" id="1764295.A0A5B8MJL9"/>
<evidence type="ECO:0000256" key="7">
    <source>
        <dbReference type="ARBA" id="ARBA00022840"/>
    </source>
</evidence>
<feature type="coiled-coil region" evidence="11">
    <location>
        <begin position="127"/>
        <end position="195"/>
    </location>
</feature>
<dbReference type="InterPro" id="IPR024909">
    <property type="entry name" value="Cys-tRNA/MSH_ligase"/>
</dbReference>
<name>A0A5B8MJL9_9CHLO</name>
<dbReference type="GO" id="GO:0005524">
    <property type="term" value="F:ATP binding"/>
    <property type="evidence" value="ECO:0007669"/>
    <property type="project" value="UniProtKB-KW"/>
</dbReference>
<evidence type="ECO:0000259" key="12">
    <source>
        <dbReference type="Pfam" id="PF01406"/>
    </source>
</evidence>
<evidence type="ECO:0000256" key="6">
    <source>
        <dbReference type="ARBA" id="ARBA00022833"/>
    </source>
</evidence>
<dbReference type="PRINTS" id="PR00983">
    <property type="entry name" value="TRNASYNTHCYS"/>
</dbReference>
<dbReference type="Pfam" id="PF01406">
    <property type="entry name" value="tRNA-synt_1e"/>
    <property type="match status" value="1"/>
</dbReference>
<keyword evidence="5" id="KW-0547">Nucleotide-binding</keyword>
<keyword evidence="4" id="KW-0479">Metal-binding</keyword>
<dbReference type="InterPro" id="IPR009080">
    <property type="entry name" value="tRNAsynth_Ia_anticodon-bd"/>
</dbReference>
<dbReference type="AlphaFoldDB" id="A0A5B8MJL9"/>
<reference evidence="13 14" key="1">
    <citation type="submission" date="2018-07" db="EMBL/GenBank/DDBJ databases">
        <title>The complete nuclear genome of the prasinophyte Chloropicon primus (CCMP1205).</title>
        <authorList>
            <person name="Pombert J.-F."/>
            <person name="Otis C."/>
            <person name="Turmel M."/>
            <person name="Lemieux C."/>
        </authorList>
    </citation>
    <scope>NUCLEOTIDE SEQUENCE [LARGE SCALE GENOMIC DNA]</scope>
    <source>
        <strain evidence="13 14">CCMP1205</strain>
    </source>
</reference>
<dbReference type="EMBL" id="CP031036">
    <property type="protein sequence ID" value="QDZ19885.1"/>
    <property type="molecule type" value="Genomic_DNA"/>
</dbReference>
<organism evidence="13 14">
    <name type="scientific">Chloropicon primus</name>
    <dbReference type="NCBI Taxonomy" id="1764295"/>
    <lineage>
        <taxon>Eukaryota</taxon>
        <taxon>Viridiplantae</taxon>
        <taxon>Chlorophyta</taxon>
        <taxon>Chloropicophyceae</taxon>
        <taxon>Chloropicales</taxon>
        <taxon>Chloropicaceae</taxon>
        <taxon>Chloropicon</taxon>
    </lineage>
</organism>
<feature type="domain" description="tRNA synthetases class I catalytic" evidence="12">
    <location>
        <begin position="36"/>
        <end position="473"/>
    </location>
</feature>
<evidence type="ECO:0000313" key="13">
    <source>
        <dbReference type="EMBL" id="QDZ19885.1"/>
    </source>
</evidence>
<evidence type="ECO:0000256" key="2">
    <source>
        <dbReference type="ARBA" id="ARBA00012832"/>
    </source>
</evidence>
<keyword evidence="11" id="KW-0175">Coiled coil</keyword>
<evidence type="ECO:0000313" key="14">
    <source>
        <dbReference type="Proteomes" id="UP000316726"/>
    </source>
</evidence>
<dbReference type="InterPro" id="IPR014729">
    <property type="entry name" value="Rossmann-like_a/b/a_fold"/>
</dbReference>
<keyword evidence="8" id="KW-0648">Protein biosynthesis</keyword>
<dbReference type="GO" id="GO:0046872">
    <property type="term" value="F:metal ion binding"/>
    <property type="evidence" value="ECO:0007669"/>
    <property type="project" value="UniProtKB-KW"/>
</dbReference>
<keyword evidence="9" id="KW-0030">Aminoacyl-tRNA synthetase</keyword>
<evidence type="ECO:0000256" key="10">
    <source>
        <dbReference type="ARBA" id="ARBA00031499"/>
    </source>
</evidence>
<dbReference type="OrthoDB" id="438179at2759"/>
<dbReference type="EC" id="6.1.1.16" evidence="2"/>
<dbReference type="Gene3D" id="1.20.120.1910">
    <property type="entry name" value="Cysteine-tRNA ligase, C-terminal anti-codon recognition domain"/>
    <property type="match status" value="1"/>
</dbReference>
<sequence>MEGNGYCTWNPTADKATEEKLVVNNTLIRSGHVPFAPKEGNKVKWYTCGPTVYDVAHMGHARAYLTFDILRRILEDYFNYDVVYQMNITDIDDKIIVRARRTELLRKFREKAVSSVISTTDVGQRVLDAAEKTKEREEGKLEALKAELAKAVEVSKSSKESAILDTQVKEQELKVSQAQEALRNAQTAVAELNKSPKSGDLLEAVLEAAKDSLAESLDAEEGHTMGGSKDEDHKIFREHATKFEALFHEDMTNLGVRPPTILTRVSEYVPEVVAYIEGIVKKGFAYESNGSVYFDTYAFILAGNQYRKLEPMPQVQWESIKAGKGALEGEVSEKKSPMDFALWKKSKAGEPAWESSWGLGRPGWHIECSAMAGDVLGDNLDIHAGGEDLCFPHHDNELAQSEAYCGCKQWVNYFFHAGHLHIRGLKMSKSLKNFVTIRQALEAHTANQIRLLFLMQNWDKPMLYSDQMVDDAKSKEAMLRNFFGAVKGLLRETPPTKYAAVPQNWLEEEFSLNEELNKCKAAVHSSLCNNFDTPSAMEAIFALVSSTNKYINQPDKKGFRVMLLKSIALYITRILQVFGLLVDSDSIGFGGGGGGQEDAVEKYLDAFVHFRDQIRSLARDKGIKDLLELCDSVRDDVFTELGVRVEDSTREGQGSLWKLDDPAVLKKEIEEKKAKQREMAEKKRKNKLQKFQKELAKWEGIAAVAPEKLFLADEKYSKFDDGGLPVALANGDPLSKKQTKNCVKEMDKHRANYQQLQDKPGGAEAYLDQLRRDIEGLQI</sequence>
<dbReference type="NCBIfam" id="TIGR00435">
    <property type="entry name" value="cysS"/>
    <property type="match status" value="1"/>
</dbReference>
<evidence type="ECO:0000256" key="8">
    <source>
        <dbReference type="ARBA" id="ARBA00022917"/>
    </source>
</evidence>
<proteinExistence type="inferred from homology"/>
<dbReference type="GO" id="GO:0004817">
    <property type="term" value="F:cysteine-tRNA ligase activity"/>
    <property type="evidence" value="ECO:0007669"/>
    <property type="project" value="UniProtKB-EC"/>
</dbReference>
<accession>A0A5B8MJL9</accession>
<dbReference type="SUPFAM" id="SSF47323">
    <property type="entry name" value="Anticodon-binding domain of a subclass of class I aminoacyl-tRNA synthetases"/>
    <property type="match status" value="1"/>
</dbReference>
<dbReference type="PANTHER" id="PTHR10890:SF3">
    <property type="entry name" value="CYSTEINE--TRNA LIGASE, CYTOPLASMIC"/>
    <property type="match status" value="1"/>
</dbReference>
<evidence type="ECO:0000256" key="11">
    <source>
        <dbReference type="SAM" id="Coils"/>
    </source>
</evidence>
<keyword evidence="7" id="KW-0067">ATP-binding</keyword>
<protein>
    <recommendedName>
        <fullName evidence="2">cysteine--tRNA ligase</fullName>
        <ecNumber evidence="2">6.1.1.16</ecNumber>
    </recommendedName>
    <alternativeName>
        <fullName evidence="10">Cysteinyl-tRNA synthetase</fullName>
    </alternativeName>
</protein>
<dbReference type="HAMAP" id="MF_00041">
    <property type="entry name" value="Cys_tRNA_synth"/>
    <property type="match status" value="1"/>
</dbReference>
<evidence type="ECO:0000256" key="5">
    <source>
        <dbReference type="ARBA" id="ARBA00022741"/>
    </source>
</evidence>